<proteinExistence type="predicted"/>
<gene>
    <name evidence="3" type="ORF">EVOR1521_LOCUS18075</name>
</gene>
<organism evidence="3 4">
    <name type="scientific">Effrenium voratum</name>
    <dbReference type="NCBI Taxonomy" id="2562239"/>
    <lineage>
        <taxon>Eukaryota</taxon>
        <taxon>Sar</taxon>
        <taxon>Alveolata</taxon>
        <taxon>Dinophyceae</taxon>
        <taxon>Suessiales</taxon>
        <taxon>Symbiodiniaceae</taxon>
        <taxon>Effrenium</taxon>
    </lineage>
</organism>
<feature type="coiled-coil region" evidence="1">
    <location>
        <begin position="21"/>
        <end position="66"/>
    </location>
</feature>
<dbReference type="Proteomes" id="UP001178507">
    <property type="component" value="Unassembled WGS sequence"/>
</dbReference>
<comment type="caution">
    <text evidence="3">The sequence shown here is derived from an EMBL/GenBank/DDBJ whole genome shotgun (WGS) entry which is preliminary data.</text>
</comment>
<keyword evidence="1" id="KW-0175">Coiled coil</keyword>
<dbReference type="AlphaFoldDB" id="A0AA36IUI5"/>
<feature type="region of interest" description="Disordered" evidence="2">
    <location>
        <begin position="164"/>
        <end position="186"/>
    </location>
</feature>
<sequence length="220" mass="25081">MAIQRRLRRLEGLQERQRVNERRLARTLEDLAAELKQVEDGALKEAEDAEQEMLKLSSALQKSLQDRSAVEARLAELPGAVNGARGALRRRKWEEDALQRLHEASRAEEEILGLQGALDDMRDEKERKQQQLARQRETVQRLSTEAMKDAAAAASLEAEAKQLKAEAAKEARRDLAPRPFDPRGHGLHSIEAREQALALRDFHLLKRGFKEWTVYAPRPD</sequence>
<evidence type="ECO:0000256" key="1">
    <source>
        <dbReference type="SAM" id="Coils"/>
    </source>
</evidence>
<reference evidence="3" key="1">
    <citation type="submission" date="2023-08" db="EMBL/GenBank/DDBJ databases">
        <authorList>
            <person name="Chen Y."/>
            <person name="Shah S."/>
            <person name="Dougan E. K."/>
            <person name="Thang M."/>
            <person name="Chan C."/>
        </authorList>
    </citation>
    <scope>NUCLEOTIDE SEQUENCE</scope>
</reference>
<dbReference type="EMBL" id="CAUJNA010002491">
    <property type="protein sequence ID" value="CAJ1393148.1"/>
    <property type="molecule type" value="Genomic_DNA"/>
</dbReference>
<evidence type="ECO:0000256" key="2">
    <source>
        <dbReference type="SAM" id="MobiDB-lite"/>
    </source>
</evidence>
<protein>
    <submittedName>
        <fullName evidence="3">Uncharacterized protein</fullName>
    </submittedName>
</protein>
<name>A0AA36IUI5_9DINO</name>
<evidence type="ECO:0000313" key="4">
    <source>
        <dbReference type="Proteomes" id="UP001178507"/>
    </source>
</evidence>
<keyword evidence="4" id="KW-1185">Reference proteome</keyword>
<evidence type="ECO:0000313" key="3">
    <source>
        <dbReference type="EMBL" id="CAJ1393148.1"/>
    </source>
</evidence>
<accession>A0AA36IUI5</accession>